<evidence type="ECO:0000256" key="4">
    <source>
        <dbReference type="ARBA" id="ARBA00022597"/>
    </source>
</evidence>
<dbReference type="PROSITE" id="PS01035">
    <property type="entry name" value="PTS_EIIB_TYPE_1_CYS"/>
    <property type="match status" value="1"/>
</dbReference>
<dbReference type="PANTHER" id="PTHR30175:SF1">
    <property type="entry name" value="PTS SYSTEM ARBUTIN-, CELLOBIOSE-, AND SALICIN-SPECIFIC EIIBC COMPONENT-RELATED"/>
    <property type="match status" value="1"/>
</dbReference>
<dbReference type="PROSITE" id="PS51098">
    <property type="entry name" value="PTS_EIIB_TYPE_1"/>
    <property type="match status" value="1"/>
</dbReference>
<dbReference type="Gene3D" id="2.70.70.10">
    <property type="entry name" value="Glucose Permease (Domain IIA)"/>
    <property type="match status" value="1"/>
</dbReference>
<proteinExistence type="predicted"/>
<evidence type="ECO:0000256" key="6">
    <source>
        <dbReference type="ARBA" id="ARBA00022683"/>
    </source>
</evidence>
<keyword evidence="8" id="KW-0418">Kinase</keyword>
<evidence type="ECO:0000256" key="7">
    <source>
        <dbReference type="ARBA" id="ARBA00022692"/>
    </source>
</evidence>
<dbReference type="Gene3D" id="3.30.1360.60">
    <property type="entry name" value="Glucose permease domain IIB"/>
    <property type="match status" value="1"/>
</dbReference>
<dbReference type="PROSITE" id="PS00371">
    <property type="entry name" value="PTS_EIIA_TYPE_1_HIS"/>
    <property type="match status" value="1"/>
</dbReference>
<evidence type="ECO:0000256" key="3">
    <source>
        <dbReference type="ARBA" id="ARBA00022475"/>
    </source>
</evidence>
<keyword evidence="10 12" id="KW-0472">Membrane</keyword>
<dbReference type="RefSeq" id="WP_225251047.1">
    <property type="nucleotide sequence ID" value="NZ_AP014635.1"/>
</dbReference>
<feature type="domain" description="PTS EIIA type-1" evidence="13">
    <location>
        <begin position="511"/>
        <end position="615"/>
    </location>
</feature>
<reference evidence="17" key="1">
    <citation type="submission" date="2023-07" db="EMBL/GenBank/DDBJ databases">
        <title>Molecular identification of indigenous halophilic bacteria isolated from red sea cost, biodegradation of synthetic dyes and assessment of degraded metabolite toxicity.</title>
        <authorList>
            <person name="Chaieb K."/>
            <person name="Altayb H.N."/>
        </authorList>
    </citation>
    <scope>NUCLEOTIDE SEQUENCE [LARGE SCALE GENOMIC DNA]</scope>
    <source>
        <strain evidence="17">K20</strain>
    </source>
</reference>
<dbReference type="Pfam" id="PF00358">
    <property type="entry name" value="PTS_EIIA_1"/>
    <property type="match status" value="1"/>
</dbReference>
<evidence type="ECO:0000256" key="10">
    <source>
        <dbReference type="ARBA" id="ARBA00023136"/>
    </source>
</evidence>
<name>A0ABS7YNP9_9VIBR</name>
<keyword evidence="4" id="KW-0762">Sugar transport</keyword>
<feature type="transmembrane region" description="Helical" evidence="12">
    <location>
        <begin position="220"/>
        <end position="239"/>
    </location>
</feature>
<dbReference type="PANTHER" id="PTHR30175">
    <property type="entry name" value="PHOSPHOTRANSFERASE SYSTEM TRANSPORT PROTEIN"/>
    <property type="match status" value="1"/>
</dbReference>
<keyword evidence="5 16" id="KW-0808">Transferase</keyword>
<dbReference type="NCBIfam" id="TIGR00830">
    <property type="entry name" value="PTBA"/>
    <property type="match status" value="1"/>
</dbReference>
<evidence type="ECO:0000313" key="17">
    <source>
        <dbReference type="Proteomes" id="UP001199044"/>
    </source>
</evidence>
<comment type="subcellular location">
    <subcellularLocation>
        <location evidence="1">Cell membrane</location>
        <topology evidence="1">Multi-pass membrane protein</topology>
    </subcellularLocation>
</comment>
<dbReference type="InterPro" id="IPR036878">
    <property type="entry name" value="Glu_permease_IIB"/>
</dbReference>
<evidence type="ECO:0000259" key="14">
    <source>
        <dbReference type="PROSITE" id="PS51098"/>
    </source>
</evidence>
<feature type="transmembrane region" description="Helical" evidence="12">
    <location>
        <begin position="431"/>
        <end position="455"/>
    </location>
</feature>
<feature type="transmembrane region" description="Helical" evidence="12">
    <location>
        <begin position="117"/>
        <end position="141"/>
    </location>
</feature>
<dbReference type="EMBL" id="JAIWIU010000101">
    <property type="protein sequence ID" value="MCA2017296.1"/>
    <property type="molecule type" value="Genomic_DNA"/>
</dbReference>
<feature type="transmembrane region" description="Helical" evidence="12">
    <location>
        <begin position="153"/>
        <end position="174"/>
    </location>
</feature>
<dbReference type="Proteomes" id="UP001199044">
    <property type="component" value="Unassembled WGS sequence"/>
</dbReference>
<dbReference type="Pfam" id="PF02378">
    <property type="entry name" value="PTS_EIIC"/>
    <property type="match status" value="1"/>
</dbReference>
<keyword evidence="9 12" id="KW-1133">Transmembrane helix</keyword>
<feature type="transmembrane region" description="Helical" evidence="12">
    <location>
        <begin position="251"/>
        <end position="269"/>
    </location>
</feature>
<evidence type="ECO:0000256" key="1">
    <source>
        <dbReference type="ARBA" id="ARBA00004651"/>
    </source>
</evidence>
<dbReference type="Pfam" id="PF00367">
    <property type="entry name" value="PTS_EIIB"/>
    <property type="match status" value="1"/>
</dbReference>
<organism evidence="16 17">
    <name type="scientific">Vibrio tritonius</name>
    <dbReference type="NCBI Taxonomy" id="1435069"/>
    <lineage>
        <taxon>Bacteria</taxon>
        <taxon>Pseudomonadati</taxon>
        <taxon>Pseudomonadota</taxon>
        <taxon>Gammaproteobacteria</taxon>
        <taxon>Vibrionales</taxon>
        <taxon>Vibrionaceae</taxon>
        <taxon>Vibrio</taxon>
    </lineage>
</organism>
<gene>
    <name evidence="16" type="ORF">LDJ79_14325</name>
</gene>
<feature type="transmembrane region" description="Helical" evidence="12">
    <location>
        <begin position="391"/>
        <end position="411"/>
    </location>
</feature>
<evidence type="ECO:0000256" key="12">
    <source>
        <dbReference type="SAM" id="Phobius"/>
    </source>
</evidence>
<evidence type="ECO:0000259" key="13">
    <source>
        <dbReference type="PROSITE" id="PS51093"/>
    </source>
</evidence>
<evidence type="ECO:0000256" key="5">
    <source>
        <dbReference type="ARBA" id="ARBA00022679"/>
    </source>
</evidence>
<feature type="domain" description="PTS EIIB type-1" evidence="14">
    <location>
        <begin position="5"/>
        <end position="87"/>
    </location>
</feature>
<evidence type="ECO:0000313" key="16">
    <source>
        <dbReference type="EMBL" id="MCA2017296.1"/>
    </source>
</evidence>
<accession>A0ABS7YNP9</accession>
<keyword evidence="7 12" id="KW-0812">Transmembrane</keyword>
<keyword evidence="2" id="KW-0813">Transport</keyword>
<keyword evidence="3" id="KW-1003">Cell membrane</keyword>
<dbReference type="SUPFAM" id="SSF51261">
    <property type="entry name" value="Duplicated hybrid motif"/>
    <property type="match status" value="1"/>
</dbReference>
<dbReference type="GO" id="GO:0016740">
    <property type="term" value="F:transferase activity"/>
    <property type="evidence" value="ECO:0007669"/>
    <property type="project" value="UniProtKB-KW"/>
</dbReference>
<evidence type="ECO:0000256" key="2">
    <source>
        <dbReference type="ARBA" id="ARBA00022448"/>
    </source>
</evidence>
<dbReference type="InterPro" id="IPR011055">
    <property type="entry name" value="Dup_hybrid_motif"/>
</dbReference>
<dbReference type="InterPro" id="IPR013013">
    <property type="entry name" value="PTS_EIIC_1"/>
</dbReference>
<dbReference type="InterPro" id="IPR001996">
    <property type="entry name" value="PTS_IIB_1"/>
</dbReference>
<dbReference type="CDD" id="cd00212">
    <property type="entry name" value="PTS_IIB_glc"/>
    <property type="match status" value="1"/>
</dbReference>
<dbReference type="NCBIfam" id="TIGR01995">
    <property type="entry name" value="PTS-II-ABC-beta"/>
    <property type="match status" value="1"/>
</dbReference>
<dbReference type="SUPFAM" id="SSF55604">
    <property type="entry name" value="Glucose permease domain IIB"/>
    <property type="match status" value="1"/>
</dbReference>
<dbReference type="InterPro" id="IPR018113">
    <property type="entry name" value="PTrfase_EIIB_Cys"/>
</dbReference>
<feature type="active site" description="Phosphocysteine intermediate; for EIIB activity" evidence="11">
    <location>
        <position position="27"/>
    </location>
</feature>
<evidence type="ECO:0000256" key="11">
    <source>
        <dbReference type="PROSITE-ProRule" id="PRU00421"/>
    </source>
</evidence>
<evidence type="ECO:0000256" key="9">
    <source>
        <dbReference type="ARBA" id="ARBA00022989"/>
    </source>
</evidence>
<dbReference type="EC" id="2.7.1.-" evidence="16"/>
<dbReference type="PROSITE" id="PS51093">
    <property type="entry name" value="PTS_EIIA_TYPE_1"/>
    <property type="match status" value="1"/>
</dbReference>
<dbReference type="InterPro" id="IPR011297">
    <property type="entry name" value="PTS_IIABC_b_glu"/>
</dbReference>
<sequence length="644" mass="68270">MMNTSTLARQIVEHVGGADNITFLFHCITRLRFNLNDLSAVDQESILQLDGVFGVNVSGDQFQVIIGNQVDDVCDEILSSIPRLKEAYDAKIGSPQAEQKKSEKNLLARLMETISGIFSPIIPAIAGAGILKGILALLLTFEVMDKSGANYQILYAISDGVFYLLPLVLAYSCATRFKCNPYVAVAMAAVLFHPSITGLFQQSLKSGDALSFFGLPITPASYASSVVPIILAIWLMSFVERFIDRFMPGPLKTMFVPLFTLIIVTPITLSALGPIGLFLGNGLTGGVTWLLSHLGGVAGLIIGGTMSLIIITGMHYTLVPVMVNNVSTMGYDPIKILFFVANLGQAGAAFGVFLRSRDKKLKSLALSTSFSAAMGITEPAMYGVNMRLKKPFLAALIGGGLGGALAVSFGVKAYAFTMSGLPGIPALAGPTFLYAMASLLVSFVVAAAVTVVLGFEEPNAQSTSKTSPTSKPAELNKQATASSIANSLPAVNEEIHAPVQGLLVKLSEVSDPVFASETFGKGIAIKPESSTVVSPVNGVINSIFPTKHAIAITSDAGAEILIHVGIDTVKLNGKYFACDLAEGEHVQVGQSLIEFDYQAIEKEGIDNSVIMVVTNSDDFKQVDVCDEGHAEPKFNVIKLNAQLA</sequence>
<evidence type="ECO:0000256" key="8">
    <source>
        <dbReference type="ARBA" id="ARBA00022777"/>
    </source>
</evidence>
<dbReference type="InterPro" id="IPR050558">
    <property type="entry name" value="PTS_Sugar-Specific_Components"/>
</dbReference>
<evidence type="ECO:0000259" key="15">
    <source>
        <dbReference type="PROSITE" id="PS51103"/>
    </source>
</evidence>
<keyword evidence="17" id="KW-1185">Reference proteome</keyword>
<dbReference type="PROSITE" id="PS51103">
    <property type="entry name" value="PTS_EIIC_TYPE_1"/>
    <property type="match status" value="1"/>
</dbReference>
<comment type="caution">
    <text evidence="16">The sequence shown here is derived from an EMBL/GenBank/DDBJ whole genome shotgun (WGS) entry which is preliminary data.</text>
</comment>
<dbReference type="InterPro" id="IPR001127">
    <property type="entry name" value="PTS_EIIA_1_perm"/>
</dbReference>
<feature type="domain" description="PTS EIIC type-1" evidence="15">
    <location>
        <begin position="112"/>
        <end position="469"/>
    </location>
</feature>
<dbReference type="InterPro" id="IPR003352">
    <property type="entry name" value="PTS_EIIC"/>
</dbReference>
<keyword evidence="6" id="KW-0598">Phosphotransferase system</keyword>
<feature type="transmembrane region" description="Helical" evidence="12">
    <location>
        <begin position="181"/>
        <end position="200"/>
    </location>
</feature>
<feature type="transmembrane region" description="Helical" evidence="12">
    <location>
        <begin position="298"/>
        <end position="316"/>
    </location>
</feature>
<protein>
    <submittedName>
        <fullName evidence="16">Beta-glucoside-specific PTS transporter subunit IIABC</fullName>
        <ecNumber evidence="16">2.7.1.-</ecNumber>
    </submittedName>
</protein>